<dbReference type="OrthoDB" id="40134at2759"/>
<comment type="similarity">
    <text evidence="2">Belongs to the amino acid/polyamine transporter 2 family.</text>
</comment>
<proteinExistence type="inferred from homology"/>
<evidence type="ECO:0000256" key="2">
    <source>
        <dbReference type="ARBA" id="ARBA00008066"/>
    </source>
</evidence>
<feature type="transmembrane region" description="Helical" evidence="6">
    <location>
        <begin position="169"/>
        <end position="187"/>
    </location>
</feature>
<feature type="transmembrane region" description="Helical" evidence="6">
    <location>
        <begin position="359"/>
        <end position="380"/>
    </location>
</feature>
<evidence type="ECO:0000256" key="5">
    <source>
        <dbReference type="ARBA" id="ARBA00023136"/>
    </source>
</evidence>
<dbReference type="PANTHER" id="PTHR22950:SF697">
    <property type="entry name" value="AMINO ACID TRANSPORTER (EUROFUNG)"/>
    <property type="match status" value="1"/>
</dbReference>
<evidence type="ECO:0000256" key="3">
    <source>
        <dbReference type="ARBA" id="ARBA00022692"/>
    </source>
</evidence>
<dbReference type="PANTHER" id="PTHR22950">
    <property type="entry name" value="AMINO ACID TRANSPORTER"/>
    <property type="match status" value="1"/>
</dbReference>
<feature type="transmembrane region" description="Helical" evidence="6">
    <location>
        <begin position="319"/>
        <end position="338"/>
    </location>
</feature>
<accession>A0A0D2CU71</accession>
<dbReference type="GO" id="GO:0016020">
    <property type="term" value="C:membrane"/>
    <property type="evidence" value="ECO:0007669"/>
    <property type="project" value="UniProtKB-SubCell"/>
</dbReference>
<dbReference type="AlphaFoldDB" id="A0A0D2CU71"/>
<feature type="transmembrane region" description="Helical" evidence="6">
    <location>
        <begin position="386"/>
        <end position="411"/>
    </location>
</feature>
<dbReference type="Pfam" id="PF01490">
    <property type="entry name" value="Aa_trans"/>
    <property type="match status" value="1"/>
</dbReference>
<keyword evidence="5 6" id="KW-0472">Membrane</keyword>
<protein>
    <recommendedName>
        <fullName evidence="7">Amino acid transporter transmembrane domain-containing protein</fullName>
    </recommendedName>
</protein>
<evidence type="ECO:0000256" key="6">
    <source>
        <dbReference type="SAM" id="Phobius"/>
    </source>
</evidence>
<dbReference type="HOGENOM" id="CLU_027816_3_1_1"/>
<dbReference type="STRING" id="348802.A0A0D2CU71"/>
<dbReference type="GeneID" id="25331048"/>
<keyword evidence="3 6" id="KW-0812">Transmembrane</keyword>
<gene>
    <name evidence="8" type="ORF">PV05_09140</name>
</gene>
<feature type="transmembrane region" description="Helical" evidence="6">
    <location>
        <begin position="427"/>
        <end position="447"/>
    </location>
</feature>
<organism evidence="8 9">
    <name type="scientific">Exophiala xenobiotica</name>
    <dbReference type="NCBI Taxonomy" id="348802"/>
    <lineage>
        <taxon>Eukaryota</taxon>
        <taxon>Fungi</taxon>
        <taxon>Dikarya</taxon>
        <taxon>Ascomycota</taxon>
        <taxon>Pezizomycotina</taxon>
        <taxon>Eurotiomycetes</taxon>
        <taxon>Chaetothyriomycetidae</taxon>
        <taxon>Chaetothyriales</taxon>
        <taxon>Herpotrichiellaceae</taxon>
        <taxon>Exophiala</taxon>
    </lineage>
</organism>
<keyword evidence="9" id="KW-1185">Reference proteome</keyword>
<feature type="transmembrane region" description="Helical" evidence="6">
    <location>
        <begin position="90"/>
        <end position="108"/>
    </location>
</feature>
<reference evidence="8 9" key="1">
    <citation type="submission" date="2015-01" db="EMBL/GenBank/DDBJ databases">
        <title>The Genome Sequence of Exophiala xenobiotica CBS118157.</title>
        <authorList>
            <consortium name="The Broad Institute Genomics Platform"/>
            <person name="Cuomo C."/>
            <person name="de Hoog S."/>
            <person name="Gorbushina A."/>
            <person name="Stielow B."/>
            <person name="Teixiera M."/>
            <person name="Abouelleil A."/>
            <person name="Chapman S.B."/>
            <person name="Priest M."/>
            <person name="Young S.K."/>
            <person name="Wortman J."/>
            <person name="Nusbaum C."/>
            <person name="Birren B."/>
        </authorList>
    </citation>
    <scope>NUCLEOTIDE SEQUENCE [LARGE SCALE GENOMIC DNA]</scope>
    <source>
        <strain evidence="8 9">CBS 118157</strain>
    </source>
</reference>
<dbReference type="RefSeq" id="XP_013314166.1">
    <property type="nucleotide sequence ID" value="XM_013458712.1"/>
</dbReference>
<sequence>MSRSLKSMTMSSTELKGDLITVGAPTDSDIQETSLGKIYTDEVFKKTDDGVDFRTVGWKRTSVIFMKLQFALGVLNIPSAIYVLGAVGGAFNVVGWGLLNTYGGYVLGNFRKRHPECHGISDMAFVCGGPIAREAVEVLFVFTYVLCAGASILGVTIAINALSEHAACTVWWSLLSTVVVIAAASLRKFEKIGWLSWAGFISIFTAVFIVVIGVTTIDRPAAAPQTGPYDLGYHAIAYPDFVNGIVAVVIIFVSSSATSAMVPVISEMKNPADYNKALFTSQGLINSSYLTFGLIVYAYCGKWVASPSLGSAGPTVKKVAYGIGLIGLVVSGLLWLHVPAKIVFVRILRNSKHLQANTMIHWGTWFGCTIVLGIIAFILAEAIPVFYSIVALSGAICFAPMAICLPAWFWLHDHAEYRSNTVPRRALYYLHCFFLLLGTFLTVGGTYGTVQQIVDEYANGGTGGVFSCADNSGST</sequence>
<evidence type="ECO:0000256" key="4">
    <source>
        <dbReference type="ARBA" id="ARBA00022989"/>
    </source>
</evidence>
<evidence type="ECO:0000256" key="1">
    <source>
        <dbReference type="ARBA" id="ARBA00004141"/>
    </source>
</evidence>
<dbReference type="FunFam" id="1.20.1740.10:FF:000039">
    <property type="entry name" value="Neutral amino acid transporter (Eurofung)"/>
    <property type="match status" value="1"/>
</dbReference>
<feature type="transmembrane region" description="Helical" evidence="6">
    <location>
        <begin position="138"/>
        <end position="163"/>
    </location>
</feature>
<dbReference type="InterPro" id="IPR013057">
    <property type="entry name" value="AA_transpt_TM"/>
</dbReference>
<evidence type="ECO:0000259" key="7">
    <source>
        <dbReference type="Pfam" id="PF01490"/>
    </source>
</evidence>
<evidence type="ECO:0000313" key="8">
    <source>
        <dbReference type="EMBL" id="KIW53582.1"/>
    </source>
</evidence>
<feature type="domain" description="Amino acid transporter transmembrane" evidence="7">
    <location>
        <begin position="55"/>
        <end position="450"/>
    </location>
</feature>
<comment type="subcellular location">
    <subcellularLocation>
        <location evidence="1">Membrane</location>
        <topology evidence="1">Multi-pass membrane protein</topology>
    </subcellularLocation>
</comment>
<feature type="transmembrane region" description="Helical" evidence="6">
    <location>
        <begin position="241"/>
        <end position="265"/>
    </location>
</feature>
<dbReference type="GO" id="GO:0015179">
    <property type="term" value="F:L-amino acid transmembrane transporter activity"/>
    <property type="evidence" value="ECO:0007669"/>
    <property type="project" value="TreeGrafter"/>
</dbReference>
<keyword evidence="4 6" id="KW-1133">Transmembrane helix</keyword>
<dbReference type="Proteomes" id="UP000054342">
    <property type="component" value="Unassembled WGS sequence"/>
</dbReference>
<feature type="transmembrane region" description="Helical" evidence="6">
    <location>
        <begin position="277"/>
        <end position="299"/>
    </location>
</feature>
<feature type="transmembrane region" description="Helical" evidence="6">
    <location>
        <begin position="194"/>
        <end position="217"/>
    </location>
</feature>
<dbReference type="EMBL" id="KN847321">
    <property type="protein sequence ID" value="KIW53582.1"/>
    <property type="molecule type" value="Genomic_DNA"/>
</dbReference>
<name>A0A0D2CU71_9EURO</name>
<evidence type="ECO:0000313" key="9">
    <source>
        <dbReference type="Proteomes" id="UP000054342"/>
    </source>
</evidence>
<feature type="transmembrane region" description="Helical" evidence="6">
    <location>
        <begin position="64"/>
        <end position="84"/>
    </location>
</feature>